<dbReference type="Pfam" id="PF03476">
    <property type="entry name" value="MOSC_N"/>
    <property type="match status" value="1"/>
</dbReference>
<evidence type="ECO:0000256" key="1">
    <source>
        <dbReference type="SAM" id="MobiDB-lite"/>
    </source>
</evidence>
<keyword evidence="4" id="KW-1185">Reference proteome</keyword>
<dbReference type="InterPro" id="IPR005302">
    <property type="entry name" value="MoCF_Sase_C"/>
</dbReference>
<dbReference type="EMBL" id="JAANQT010003837">
    <property type="protein sequence ID" value="KAG1300698.1"/>
    <property type="molecule type" value="Genomic_DNA"/>
</dbReference>
<evidence type="ECO:0000313" key="3">
    <source>
        <dbReference type="EMBL" id="KAG1300698.1"/>
    </source>
</evidence>
<dbReference type="Pfam" id="PF03473">
    <property type="entry name" value="MOSC"/>
    <property type="match status" value="1"/>
</dbReference>
<dbReference type="PANTHER" id="PTHR14237">
    <property type="entry name" value="MOLYBDOPTERIN COFACTOR SULFURASE MOSC"/>
    <property type="match status" value="1"/>
</dbReference>
<dbReference type="SUPFAM" id="SSF50800">
    <property type="entry name" value="PK beta-barrel domain-like"/>
    <property type="match status" value="1"/>
</dbReference>
<dbReference type="Proteomes" id="UP000716291">
    <property type="component" value="Unassembled WGS sequence"/>
</dbReference>
<dbReference type="GO" id="GO:0030151">
    <property type="term" value="F:molybdenum ion binding"/>
    <property type="evidence" value="ECO:0007669"/>
    <property type="project" value="InterPro"/>
</dbReference>
<dbReference type="GO" id="GO:0003824">
    <property type="term" value="F:catalytic activity"/>
    <property type="evidence" value="ECO:0007669"/>
    <property type="project" value="InterPro"/>
</dbReference>
<evidence type="ECO:0000259" key="2">
    <source>
        <dbReference type="PROSITE" id="PS51340"/>
    </source>
</evidence>
<dbReference type="PANTHER" id="PTHR14237:SF19">
    <property type="entry name" value="MITOCHONDRIAL AMIDOXIME REDUCING COMPONENT 1"/>
    <property type="match status" value="1"/>
</dbReference>
<dbReference type="GO" id="GO:0030170">
    <property type="term" value="F:pyridoxal phosphate binding"/>
    <property type="evidence" value="ECO:0007669"/>
    <property type="project" value="InterPro"/>
</dbReference>
<feature type="compositionally biased region" description="Basic and acidic residues" evidence="1">
    <location>
        <begin position="129"/>
        <end position="146"/>
    </location>
</feature>
<feature type="domain" description="MOSC" evidence="2">
    <location>
        <begin position="146"/>
        <end position="312"/>
    </location>
</feature>
<dbReference type="PROSITE" id="PS51340">
    <property type="entry name" value="MOSC"/>
    <property type="match status" value="1"/>
</dbReference>
<organism evidence="3 4">
    <name type="scientific">Rhizopus oryzae</name>
    <name type="common">Mucormycosis agent</name>
    <name type="synonym">Rhizopus arrhizus var. delemar</name>
    <dbReference type="NCBI Taxonomy" id="64495"/>
    <lineage>
        <taxon>Eukaryota</taxon>
        <taxon>Fungi</taxon>
        <taxon>Fungi incertae sedis</taxon>
        <taxon>Mucoromycota</taxon>
        <taxon>Mucoromycotina</taxon>
        <taxon>Mucoromycetes</taxon>
        <taxon>Mucorales</taxon>
        <taxon>Mucorineae</taxon>
        <taxon>Rhizopodaceae</taxon>
        <taxon>Rhizopus</taxon>
    </lineage>
</organism>
<sequence length="324" mass="36532">MPSSTEPIVESIHIYPIKSCHSIELKECKVGNLGIEHDRRFMIVEAKTNKTITQRKYASLSILYPLVNPETNTLTLTAQGQDPLSLPLTQDLSKLPKRSVSLWKDTLTVYDLGDEASRWLTQFLVNHRQSDQENSHNPDDPVKDDDPIPEARLVTLEDPEHKVYSRPAHPNLPGIHSPFADWSPISFGFTASLEHVNQGLIETGISKGNQIPMSRFRNNITISGTVPWEEDQWLVVRIGQVTLYIIQPIARCTVPGIDQDTGKKDAWDGKGPTDYLKIRRQFKDEPGQGQFCCDVVPLTSGKICVGDTIQVLERIPKEYQQFPI</sequence>
<protein>
    <recommendedName>
        <fullName evidence="2">MOSC domain-containing protein</fullName>
    </recommendedName>
</protein>
<name>A0A9P6WX44_RHIOR</name>
<feature type="region of interest" description="Disordered" evidence="1">
    <location>
        <begin position="129"/>
        <end position="148"/>
    </location>
</feature>
<dbReference type="SUPFAM" id="SSF141673">
    <property type="entry name" value="MOSC N-terminal domain-like"/>
    <property type="match status" value="1"/>
</dbReference>
<gene>
    <name evidence="3" type="ORF">G6F64_012456</name>
</gene>
<accession>A0A9P6WX44</accession>
<reference evidence="3" key="1">
    <citation type="journal article" date="2020" name="Microb. Genom.">
        <title>Genetic diversity of clinical and environmental Mucorales isolates obtained from an investigation of mucormycosis cases among solid organ transplant recipients.</title>
        <authorList>
            <person name="Nguyen M.H."/>
            <person name="Kaul D."/>
            <person name="Muto C."/>
            <person name="Cheng S.J."/>
            <person name="Richter R.A."/>
            <person name="Bruno V.M."/>
            <person name="Liu G."/>
            <person name="Beyhan S."/>
            <person name="Sundermann A.J."/>
            <person name="Mounaud S."/>
            <person name="Pasculle A.W."/>
            <person name="Nierman W.C."/>
            <person name="Driscoll E."/>
            <person name="Cumbie R."/>
            <person name="Clancy C.J."/>
            <person name="Dupont C.L."/>
        </authorList>
    </citation>
    <scope>NUCLEOTIDE SEQUENCE</scope>
    <source>
        <strain evidence="3">GL11</strain>
    </source>
</reference>
<proteinExistence type="predicted"/>
<dbReference type="InterPro" id="IPR005303">
    <property type="entry name" value="MOCOS_middle"/>
</dbReference>
<evidence type="ECO:0000313" key="4">
    <source>
        <dbReference type="Proteomes" id="UP000716291"/>
    </source>
</evidence>
<dbReference type="InterPro" id="IPR011037">
    <property type="entry name" value="Pyrv_Knase-like_insert_dom_sf"/>
</dbReference>
<comment type="caution">
    <text evidence="3">The sequence shown here is derived from an EMBL/GenBank/DDBJ whole genome shotgun (WGS) entry which is preliminary data.</text>
</comment>
<dbReference type="AlphaFoldDB" id="A0A9P6WX44"/>